<protein>
    <submittedName>
        <fullName evidence="4">DNA-binding response regulator</fullName>
    </submittedName>
</protein>
<dbReference type="RefSeq" id="WP_117392539.1">
    <property type="nucleotide sequence ID" value="NZ_QWDC01000002.1"/>
</dbReference>
<dbReference type="GO" id="GO:0003677">
    <property type="term" value="F:DNA binding"/>
    <property type="evidence" value="ECO:0007669"/>
    <property type="project" value="UniProtKB-KW"/>
</dbReference>
<dbReference type="Pfam" id="PF00072">
    <property type="entry name" value="Response_reg"/>
    <property type="match status" value="1"/>
</dbReference>
<proteinExistence type="predicted"/>
<dbReference type="SMART" id="SM00850">
    <property type="entry name" value="LytTR"/>
    <property type="match status" value="1"/>
</dbReference>
<dbReference type="Gene3D" id="3.40.50.2300">
    <property type="match status" value="1"/>
</dbReference>
<dbReference type="Proteomes" id="UP000264217">
    <property type="component" value="Unassembled WGS sequence"/>
</dbReference>
<dbReference type="AlphaFoldDB" id="A0A372NU97"/>
<keyword evidence="4" id="KW-0238">DNA-binding</keyword>
<evidence type="ECO:0000313" key="4">
    <source>
        <dbReference type="EMBL" id="RFZ92830.1"/>
    </source>
</evidence>
<dbReference type="EMBL" id="QWDC01000002">
    <property type="protein sequence ID" value="RFZ92830.1"/>
    <property type="molecule type" value="Genomic_DNA"/>
</dbReference>
<keyword evidence="5" id="KW-1185">Reference proteome</keyword>
<feature type="domain" description="Response regulatory" evidence="2">
    <location>
        <begin position="3"/>
        <end position="114"/>
    </location>
</feature>
<dbReference type="PROSITE" id="PS50930">
    <property type="entry name" value="HTH_LYTTR"/>
    <property type="match status" value="1"/>
</dbReference>
<dbReference type="SMART" id="SM00448">
    <property type="entry name" value="REC"/>
    <property type="match status" value="1"/>
</dbReference>
<name>A0A372NU97_9SPHI</name>
<gene>
    <name evidence="4" type="ORF">D0C36_15660</name>
</gene>
<dbReference type="OrthoDB" id="9787344at2"/>
<dbReference type="InterPro" id="IPR007492">
    <property type="entry name" value="LytTR_DNA-bd_dom"/>
</dbReference>
<reference evidence="4 5" key="1">
    <citation type="submission" date="2018-08" db="EMBL/GenBank/DDBJ databases">
        <title>Mucilaginibacter sp. MYSH2.</title>
        <authorList>
            <person name="Seo T."/>
        </authorList>
    </citation>
    <scope>NUCLEOTIDE SEQUENCE [LARGE SCALE GENOMIC DNA]</scope>
    <source>
        <strain evidence="4 5">MYSH2</strain>
    </source>
</reference>
<feature type="domain" description="HTH LytTR-type" evidence="3">
    <location>
        <begin position="139"/>
        <end position="233"/>
    </location>
</feature>
<evidence type="ECO:0000259" key="2">
    <source>
        <dbReference type="PROSITE" id="PS50110"/>
    </source>
</evidence>
<evidence type="ECO:0000313" key="5">
    <source>
        <dbReference type="Proteomes" id="UP000264217"/>
    </source>
</evidence>
<dbReference type="PANTHER" id="PTHR37299:SF1">
    <property type="entry name" value="STAGE 0 SPORULATION PROTEIN A HOMOLOG"/>
    <property type="match status" value="1"/>
</dbReference>
<evidence type="ECO:0000259" key="3">
    <source>
        <dbReference type="PROSITE" id="PS50930"/>
    </source>
</evidence>
<keyword evidence="1" id="KW-0597">Phosphoprotein</keyword>
<dbReference type="PANTHER" id="PTHR37299">
    <property type="entry name" value="TRANSCRIPTIONAL REGULATOR-RELATED"/>
    <property type="match status" value="1"/>
</dbReference>
<dbReference type="Gene3D" id="2.40.50.1020">
    <property type="entry name" value="LytTr DNA-binding domain"/>
    <property type="match status" value="1"/>
</dbReference>
<dbReference type="PROSITE" id="PS50110">
    <property type="entry name" value="RESPONSE_REGULATORY"/>
    <property type="match status" value="1"/>
</dbReference>
<dbReference type="SUPFAM" id="SSF52172">
    <property type="entry name" value="CheY-like"/>
    <property type="match status" value="1"/>
</dbReference>
<evidence type="ECO:0000256" key="1">
    <source>
        <dbReference type="PROSITE-ProRule" id="PRU00169"/>
    </source>
</evidence>
<comment type="caution">
    <text evidence="4">The sequence shown here is derived from an EMBL/GenBank/DDBJ whole genome shotgun (WGS) entry which is preliminary data.</text>
</comment>
<feature type="modified residue" description="4-aspartylphosphate" evidence="1">
    <location>
        <position position="54"/>
    </location>
</feature>
<accession>A0A372NU97</accession>
<dbReference type="InterPro" id="IPR011006">
    <property type="entry name" value="CheY-like_superfamily"/>
</dbReference>
<organism evidence="4 5">
    <name type="scientific">Mucilaginibacter conchicola</name>
    <dbReference type="NCBI Taxonomy" id="2303333"/>
    <lineage>
        <taxon>Bacteria</taxon>
        <taxon>Pseudomonadati</taxon>
        <taxon>Bacteroidota</taxon>
        <taxon>Sphingobacteriia</taxon>
        <taxon>Sphingobacteriales</taxon>
        <taxon>Sphingobacteriaceae</taxon>
        <taxon>Mucilaginibacter</taxon>
    </lineage>
</organism>
<dbReference type="GO" id="GO:0000156">
    <property type="term" value="F:phosphorelay response regulator activity"/>
    <property type="evidence" value="ECO:0007669"/>
    <property type="project" value="InterPro"/>
</dbReference>
<dbReference type="InterPro" id="IPR001789">
    <property type="entry name" value="Sig_transdc_resp-reg_receiver"/>
</dbReference>
<dbReference type="InterPro" id="IPR046947">
    <property type="entry name" value="LytR-like"/>
</dbReference>
<sequence>MLSCYIIDDEEHAVELLKDYIAKTPGMQLGGWSHNPVIGLQEVTAQPPDILFLDVDMPGLSGLDVFKILGNQYRVIFTTGHPQYAVDAYDLAAADFLLKPIRYERFVMAVERVKHSQPAKATATPADNPQSVFVQTGNKGKVVKVALADIVYAESLNNFIRIHLTKETITVYLSLRDLTEQLPASKFFRVHRSYTINLERVTAIEGNRIWMDGGAEVPVGAQYRTAFFERIDKRMLKK</sequence>
<dbReference type="Pfam" id="PF04397">
    <property type="entry name" value="LytTR"/>
    <property type="match status" value="1"/>
</dbReference>